<keyword evidence="3 8" id="KW-0479">Metal-binding</keyword>
<evidence type="ECO:0000256" key="4">
    <source>
        <dbReference type="ARBA" id="ARBA00022832"/>
    </source>
</evidence>
<comment type="function">
    <text evidence="8">Transfers the 4'-phosphopantetheine moiety from coenzyme A to a Ser of acyl-carrier-protein.</text>
</comment>
<evidence type="ECO:0000313" key="10">
    <source>
        <dbReference type="EMBL" id="GAA6144138.1"/>
    </source>
</evidence>
<comment type="catalytic activity">
    <reaction evidence="8">
        <text>apo-[ACP] + CoA = holo-[ACP] + adenosine 3',5'-bisphosphate + H(+)</text>
        <dbReference type="Rhea" id="RHEA:12068"/>
        <dbReference type="Rhea" id="RHEA-COMP:9685"/>
        <dbReference type="Rhea" id="RHEA-COMP:9690"/>
        <dbReference type="ChEBI" id="CHEBI:15378"/>
        <dbReference type="ChEBI" id="CHEBI:29999"/>
        <dbReference type="ChEBI" id="CHEBI:57287"/>
        <dbReference type="ChEBI" id="CHEBI:58343"/>
        <dbReference type="ChEBI" id="CHEBI:64479"/>
        <dbReference type="EC" id="2.7.8.7"/>
    </reaction>
</comment>
<sequence>MPESDSGQFFEAAGVGTDLVAVERIERALERHGKRFVERILTPEERIAYQQHANPANYLAKAFAAKEALSKALGTGIAQGVGFHDFAIQREPSGKPCVAVSGAAESHLRAISKDATLLLSLSDDNGWVQAFSVLSLSS</sequence>
<evidence type="ECO:0000256" key="3">
    <source>
        <dbReference type="ARBA" id="ARBA00022723"/>
    </source>
</evidence>
<feature type="binding site" evidence="8">
    <location>
        <position position="67"/>
    </location>
    <ligand>
        <name>Mg(2+)</name>
        <dbReference type="ChEBI" id="CHEBI:18420"/>
    </ligand>
</feature>
<dbReference type="RefSeq" id="WP_353293082.1">
    <property type="nucleotide sequence ID" value="NZ_BAABWH010000001.1"/>
</dbReference>
<comment type="subcellular location">
    <subcellularLocation>
        <location evidence="8">Cytoplasm</location>
    </subcellularLocation>
</comment>
<keyword evidence="8" id="KW-0963">Cytoplasm</keyword>
<dbReference type="InterPro" id="IPR008278">
    <property type="entry name" value="4-PPantetheinyl_Trfase_dom"/>
</dbReference>
<dbReference type="InterPro" id="IPR002582">
    <property type="entry name" value="ACPS"/>
</dbReference>
<evidence type="ECO:0000259" key="9">
    <source>
        <dbReference type="Pfam" id="PF01648"/>
    </source>
</evidence>
<reference evidence="10 11" key="1">
    <citation type="submission" date="2024-04" db="EMBL/GenBank/DDBJ databases">
        <title>Draft genome sequence of Thalassolituus maritimus NBRC 116585.</title>
        <authorList>
            <person name="Miyakawa T."/>
            <person name="Kusuya Y."/>
            <person name="Miura T."/>
        </authorList>
    </citation>
    <scope>NUCLEOTIDE SEQUENCE [LARGE SCALE GENOMIC DNA]</scope>
    <source>
        <strain evidence="10 11">5NW40-0001</strain>
    </source>
</reference>
<proteinExistence type="inferred from homology"/>
<dbReference type="Pfam" id="PF01648">
    <property type="entry name" value="ACPS"/>
    <property type="match status" value="1"/>
</dbReference>
<keyword evidence="2 8" id="KW-0808">Transferase</keyword>
<name>A0ABP9ZVH8_9GAMM</name>
<dbReference type="HAMAP" id="MF_00101">
    <property type="entry name" value="AcpS"/>
    <property type="match status" value="1"/>
</dbReference>
<evidence type="ECO:0000256" key="8">
    <source>
        <dbReference type="HAMAP-Rule" id="MF_00101"/>
    </source>
</evidence>
<dbReference type="Proteomes" id="UP001481413">
    <property type="component" value="Unassembled WGS sequence"/>
</dbReference>
<feature type="domain" description="4'-phosphopantetheinyl transferase" evidence="9">
    <location>
        <begin position="14"/>
        <end position="112"/>
    </location>
</feature>
<keyword evidence="7 8" id="KW-0275">Fatty acid biosynthesis</keyword>
<keyword evidence="4 8" id="KW-0276">Fatty acid metabolism</keyword>
<dbReference type="InterPro" id="IPR037143">
    <property type="entry name" value="4-PPantetheinyl_Trfase_dom_sf"/>
</dbReference>
<organism evidence="10 11">
    <name type="scientific">Thalassolituus maritimus</name>
    <dbReference type="NCBI Taxonomy" id="484498"/>
    <lineage>
        <taxon>Bacteria</taxon>
        <taxon>Pseudomonadati</taxon>
        <taxon>Pseudomonadota</taxon>
        <taxon>Gammaproteobacteria</taxon>
        <taxon>Oceanospirillales</taxon>
        <taxon>Oceanospirillaceae</taxon>
        <taxon>Thalassolituus</taxon>
    </lineage>
</organism>
<dbReference type="EMBL" id="BAABWH010000001">
    <property type="protein sequence ID" value="GAA6144138.1"/>
    <property type="molecule type" value="Genomic_DNA"/>
</dbReference>
<keyword evidence="1 8" id="KW-0444">Lipid biosynthesis</keyword>
<dbReference type="EC" id="2.7.8.7" evidence="8"/>
<evidence type="ECO:0000256" key="1">
    <source>
        <dbReference type="ARBA" id="ARBA00022516"/>
    </source>
</evidence>
<dbReference type="NCBIfam" id="TIGR00516">
    <property type="entry name" value="acpS"/>
    <property type="match status" value="1"/>
</dbReference>
<dbReference type="Gene3D" id="3.90.470.20">
    <property type="entry name" value="4'-phosphopantetheinyl transferase domain"/>
    <property type="match status" value="1"/>
</dbReference>
<gene>
    <name evidence="8 10" type="primary">acpS</name>
    <name evidence="10" type="ORF">NBRC116585_02550</name>
</gene>
<evidence type="ECO:0000313" key="11">
    <source>
        <dbReference type="Proteomes" id="UP001481413"/>
    </source>
</evidence>
<evidence type="ECO:0000256" key="6">
    <source>
        <dbReference type="ARBA" id="ARBA00023098"/>
    </source>
</evidence>
<accession>A0ABP9ZVH8</accession>
<keyword evidence="11" id="KW-1185">Reference proteome</keyword>
<comment type="cofactor">
    <cofactor evidence="8">
        <name>Mg(2+)</name>
        <dbReference type="ChEBI" id="CHEBI:18420"/>
    </cofactor>
</comment>
<dbReference type="SUPFAM" id="SSF56214">
    <property type="entry name" value="4'-phosphopantetheinyl transferase"/>
    <property type="match status" value="1"/>
</dbReference>
<dbReference type="InterPro" id="IPR004568">
    <property type="entry name" value="Ppantetheine-prot_Trfase_dom"/>
</dbReference>
<comment type="similarity">
    <text evidence="8">Belongs to the P-Pant transferase superfamily. AcpS family.</text>
</comment>
<evidence type="ECO:0000256" key="7">
    <source>
        <dbReference type="ARBA" id="ARBA00023160"/>
    </source>
</evidence>
<comment type="caution">
    <text evidence="10">The sequence shown here is derived from an EMBL/GenBank/DDBJ whole genome shotgun (WGS) entry which is preliminary data.</text>
</comment>
<dbReference type="NCBIfam" id="TIGR00556">
    <property type="entry name" value="pantethn_trn"/>
    <property type="match status" value="1"/>
</dbReference>
<keyword evidence="6 8" id="KW-0443">Lipid metabolism</keyword>
<keyword evidence="5 8" id="KW-0460">Magnesium</keyword>
<feature type="binding site" evidence="8">
    <location>
        <position position="18"/>
    </location>
    <ligand>
        <name>Mg(2+)</name>
        <dbReference type="ChEBI" id="CHEBI:18420"/>
    </ligand>
</feature>
<evidence type="ECO:0000256" key="2">
    <source>
        <dbReference type="ARBA" id="ARBA00022679"/>
    </source>
</evidence>
<evidence type="ECO:0000256" key="5">
    <source>
        <dbReference type="ARBA" id="ARBA00022842"/>
    </source>
</evidence>
<protein>
    <recommendedName>
        <fullName evidence="8">Holo-[acyl-carrier-protein] synthase</fullName>
        <shortName evidence="8">Holo-ACP synthase</shortName>
        <ecNumber evidence="8">2.7.8.7</ecNumber>
    </recommendedName>
    <alternativeName>
        <fullName evidence="8">4'-phosphopantetheinyl transferase AcpS</fullName>
    </alternativeName>
</protein>